<dbReference type="Gene3D" id="3.40.50.1700">
    <property type="entry name" value="Glycoside hydrolase family 3 C-terminal domain"/>
    <property type="match status" value="1"/>
</dbReference>
<dbReference type="Pfam" id="PF00144">
    <property type="entry name" value="Beta-lactamase"/>
    <property type="match status" value="1"/>
</dbReference>
<keyword evidence="4 9" id="KW-0378">Hydrolase</keyword>
<feature type="domain" description="Beta-lactamase-related" evidence="7">
    <location>
        <begin position="580"/>
        <end position="965"/>
    </location>
</feature>
<comment type="caution">
    <text evidence="9">The sequence shown here is derived from an EMBL/GenBank/DDBJ whole genome shotgun (WGS) entry which is preliminary data.</text>
</comment>
<evidence type="ECO:0000256" key="6">
    <source>
        <dbReference type="SAM" id="SignalP"/>
    </source>
</evidence>
<dbReference type="InterPro" id="IPR050226">
    <property type="entry name" value="NagZ_Beta-hexosaminidase"/>
</dbReference>
<accession>A0ABT4PIZ3</accession>
<feature type="domain" description="Glycoside hydrolase family 3 N-terminal" evidence="8">
    <location>
        <begin position="47"/>
        <end position="357"/>
    </location>
</feature>
<gene>
    <name evidence="9" type="ORF">O6P32_09700</name>
</gene>
<evidence type="ECO:0000313" key="9">
    <source>
        <dbReference type="EMBL" id="MCZ8372974.1"/>
    </source>
</evidence>
<dbReference type="RefSeq" id="WP_269878276.1">
    <property type="nucleotide sequence ID" value="NZ_JAPZVM010000008.1"/>
</dbReference>
<evidence type="ECO:0000313" key="10">
    <source>
        <dbReference type="Proteomes" id="UP001141933"/>
    </source>
</evidence>
<keyword evidence="6" id="KW-0732">Signal</keyword>
<organism evidence="9 10">
    <name type="scientific">Phocaeicola acetigenes</name>
    <dbReference type="NCBI Taxonomy" id="3016083"/>
    <lineage>
        <taxon>Bacteria</taxon>
        <taxon>Pseudomonadati</taxon>
        <taxon>Bacteroidota</taxon>
        <taxon>Bacteroidia</taxon>
        <taxon>Bacteroidales</taxon>
        <taxon>Bacteroidaceae</taxon>
        <taxon>Phocaeicola</taxon>
    </lineage>
</organism>
<comment type="catalytic activity">
    <reaction evidence="1">
        <text>Hydrolysis of terminal non-reducing N-acetyl-D-hexosamine residues in N-acetyl-beta-D-hexosaminides.</text>
        <dbReference type="EC" id="3.2.1.52"/>
    </reaction>
</comment>
<evidence type="ECO:0000256" key="3">
    <source>
        <dbReference type="ARBA" id="ARBA00012663"/>
    </source>
</evidence>
<evidence type="ECO:0000256" key="2">
    <source>
        <dbReference type="ARBA" id="ARBA00005336"/>
    </source>
</evidence>
<feature type="chain" id="PRO_5045996965" description="beta-N-acetylhexosaminidase" evidence="6">
    <location>
        <begin position="23"/>
        <end position="989"/>
    </location>
</feature>
<dbReference type="PANTHER" id="PTHR30480">
    <property type="entry name" value="BETA-HEXOSAMINIDASE-RELATED"/>
    <property type="match status" value="1"/>
</dbReference>
<reference evidence="9" key="1">
    <citation type="submission" date="2022-12" db="EMBL/GenBank/DDBJ databases">
        <title>Phocaeicola acetigenes sp. nov., isolated feces from a healthy human.</title>
        <authorList>
            <person name="Do H."/>
            <person name="Ha Y.B."/>
            <person name="Kim J.-S."/>
            <person name="Suh M.K."/>
            <person name="Kim H.S."/>
            <person name="Lee J.-S."/>
        </authorList>
    </citation>
    <scope>NUCLEOTIDE SEQUENCE</scope>
    <source>
        <strain evidence="9">KGMB11183</strain>
    </source>
</reference>
<dbReference type="PANTHER" id="PTHR30480:SF13">
    <property type="entry name" value="BETA-HEXOSAMINIDASE"/>
    <property type="match status" value="1"/>
</dbReference>
<sequence length="989" mass="109943">MNRRFICSIWLLCIGMALSAQTTGILSHIKDTVACNKWVEEQLAGMTLKQKIGQLFIHTVAPVTTQKNKENIAQAVKEYAVGGLLFSGGTLDKQVQLTNWAQQMAKVPLMITFDGEWGLAMRLKEFPAFPRNRVLGCIQSDTLLYRYGREVARQLREIGVCVNFAPVADVDNNPKNPVINTRSFGSNPREVARKVIAYSRGLEDGGVMAVCKHFPGHGDTEVDSHHALPVLNFDRARLDSVELLPFRQAINAGISGMMAGHLNVPALGKKPASVSPDIVRGVLQGELKFSGLTFTDALAMKGISGSTDLCAQALIAGNDMLLATRNLKRELDGVLAAIRSGKLSEETINQKCRKVLTYKYALGMNTRPEIRTEGLKQRIYTDNTEKLMKDLDKAAVTLLKDSDYVLPLDLSLSGTVLLSVSSSLTKSAPFYQRLRETVDLSWMRANTDSLSVIRQKLRAAQRVIVALYEKDCTPYARLIKEIAGEKDVVFICFTSQKSLEKIPSVMEKVTAVVLAHTDTPSVQRYVADAITGKTCIDGRLSVGVSGLWTAGTGIVLDPDRPRRFKPEDFGLDSRVLSSIDSIAQEGIRAGAFPGCHVLIQKEGYPVYNKCFGHFTYDEASSPVTENDLYDLASLSKATGTLLAVMKLYDEGRLGLTDKISRYVPQLAGTDKQNITVQELLYHESGLPSYLPFYMEVIDKESCKGGLYSKRKDESHQIQIAPSLYISTDYKYKPEWISRTYSADYPLQIADSLFIKKEFRDLVLKELADAPLKNRSYRYSCLNFMLLKEMVENISGMPMDSYLDSVFYKPMGLTHTLYNPLNRFKKEKIVPSVAEDFLRGGVLQGYVHDEATALLGGVSGNAGLFSTAREVAAIFQMIMDRGIYGDRRYLSRNTCDLFMTMKSKNSRRGLGFDKPDMKDTEASPCAAEAPATVFGHTGFTGTCAWADPDNNLVFVFLSNRIYPEAFGRNLLMKLNIRPRMQQAMYQSLKK</sequence>
<dbReference type="GO" id="GO:0016787">
    <property type="term" value="F:hydrolase activity"/>
    <property type="evidence" value="ECO:0007669"/>
    <property type="project" value="UniProtKB-KW"/>
</dbReference>
<evidence type="ECO:0000256" key="1">
    <source>
        <dbReference type="ARBA" id="ARBA00001231"/>
    </source>
</evidence>
<dbReference type="SUPFAM" id="SSF51445">
    <property type="entry name" value="(Trans)glycosidases"/>
    <property type="match status" value="1"/>
</dbReference>
<dbReference type="SUPFAM" id="SSF56601">
    <property type="entry name" value="beta-lactamase/transpeptidase-like"/>
    <property type="match status" value="1"/>
</dbReference>
<evidence type="ECO:0000259" key="8">
    <source>
        <dbReference type="Pfam" id="PF00933"/>
    </source>
</evidence>
<feature type="signal peptide" evidence="6">
    <location>
        <begin position="1"/>
        <end position="22"/>
    </location>
</feature>
<dbReference type="InterPro" id="IPR001466">
    <property type="entry name" value="Beta-lactam-related"/>
</dbReference>
<keyword evidence="10" id="KW-1185">Reference proteome</keyword>
<dbReference type="InterPro" id="IPR001764">
    <property type="entry name" value="Glyco_hydro_3_N"/>
</dbReference>
<dbReference type="InterPro" id="IPR036962">
    <property type="entry name" value="Glyco_hydro_3_N_sf"/>
</dbReference>
<dbReference type="InterPro" id="IPR036881">
    <property type="entry name" value="Glyco_hydro_3_C_sf"/>
</dbReference>
<dbReference type="EMBL" id="JAPZVM010000008">
    <property type="protein sequence ID" value="MCZ8372974.1"/>
    <property type="molecule type" value="Genomic_DNA"/>
</dbReference>
<comment type="similarity">
    <text evidence="2">Belongs to the glycosyl hydrolase 3 family.</text>
</comment>
<dbReference type="Gene3D" id="3.40.710.10">
    <property type="entry name" value="DD-peptidase/beta-lactamase superfamily"/>
    <property type="match status" value="1"/>
</dbReference>
<evidence type="ECO:0000259" key="7">
    <source>
        <dbReference type="Pfam" id="PF00144"/>
    </source>
</evidence>
<dbReference type="InterPro" id="IPR012338">
    <property type="entry name" value="Beta-lactam/transpept-like"/>
</dbReference>
<evidence type="ECO:0000256" key="5">
    <source>
        <dbReference type="ARBA" id="ARBA00023295"/>
    </source>
</evidence>
<dbReference type="Pfam" id="PF00933">
    <property type="entry name" value="Glyco_hydro_3"/>
    <property type="match status" value="1"/>
</dbReference>
<dbReference type="Proteomes" id="UP001141933">
    <property type="component" value="Unassembled WGS sequence"/>
</dbReference>
<proteinExistence type="inferred from homology"/>
<name>A0ABT4PIZ3_9BACT</name>
<dbReference type="EC" id="3.2.1.52" evidence="3"/>
<evidence type="ECO:0000256" key="4">
    <source>
        <dbReference type="ARBA" id="ARBA00022801"/>
    </source>
</evidence>
<protein>
    <recommendedName>
        <fullName evidence="3">beta-N-acetylhexosaminidase</fullName>
        <ecNumber evidence="3">3.2.1.52</ecNumber>
    </recommendedName>
</protein>
<dbReference type="Gene3D" id="3.20.20.300">
    <property type="entry name" value="Glycoside hydrolase, family 3, N-terminal domain"/>
    <property type="match status" value="1"/>
</dbReference>
<keyword evidence="5" id="KW-0326">Glycosidase</keyword>
<dbReference type="InterPro" id="IPR017853">
    <property type="entry name" value="GH"/>
</dbReference>